<organism evidence="2">
    <name type="scientific">Arion vulgaris</name>
    <dbReference type="NCBI Taxonomy" id="1028688"/>
    <lineage>
        <taxon>Eukaryota</taxon>
        <taxon>Metazoa</taxon>
        <taxon>Spiralia</taxon>
        <taxon>Lophotrochozoa</taxon>
        <taxon>Mollusca</taxon>
        <taxon>Gastropoda</taxon>
        <taxon>Heterobranchia</taxon>
        <taxon>Euthyneura</taxon>
        <taxon>Panpulmonata</taxon>
        <taxon>Eupulmonata</taxon>
        <taxon>Stylommatophora</taxon>
        <taxon>Helicina</taxon>
        <taxon>Arionoidea</taxon>
        <taxon>Arionidae</taxon>
        <taxon>Arion</taxon>
    </lineage>
</organism>
<evidence type="ECO:0000256" key="1">
    <source>
        <dbReference type="SAM" id="Phobius"/>
    </source>
</evidence>
<reference evidence="2" key="1">
    <citation type="submission" date="2014-12" db="EMBL/GenBank/DDBJ databases">
        <title>Insight into the proteome of Arion vulgaris.</title>
        <authorList>
            <person name="Aradska J."/>
            <person name="Bulat T."/>
            <person name="Smidak R."/>
            <person name="Sarate P."/>
            <person name="Gangsoo J."/>
            <person name="Sialana F."/>
            <person name="Bilban M."/>
            <person name="Lubec G."/>
        </authorList>
    </citation>
    <scope>NUCLEOTIDE SEQUENCE</scope>
    <source>
        <tissue evidence="2">Skin</tissue>
    </source>
</reference>
<feature type="transmembrane region" description="Helical" evidence="1">
    <location>
        <begin position="6"/>
        <end position="27"/>
    </location>
</feature>
<keyword evidence="1" id="KW-0472">Membrane</keyword>
<protein>
    <submittedName>
        <fullName evidence="2">Uncharacterized protein</fullName>
    </submittedName>
</protein>
<evidence type="ECO:0000313" key="2">
    <source>
        <dbReference type="EMBL" id="CEK68377.1"/>
    </source>
</evidence>
<sequence>MPNQQIILRIILFVIHIDLYGMVRYLAMVFQPAQMLWPSQSGTEHVGRITSGMRMKIEIITAALQCLFETPFNYDSYQV</sequence>
<dbReference type="AlphaFoldDB" id="A0A0B6ZJ31"/>
<keyword evidence="1" id="KW-0812">Transmembrane</keyword>
<dbReference type="EMBL" id="HACG01021512">
    <property type="protein sequence ID" value="CEK68377.1"/>
    <property type="molecule type" value="Transcribed_RNA"/>
</dbReference>
<gene>
    <name evidence="2" type="primary">ORF66116</name>
</gene>
<keyword evidence="1" id="KW-1133">Transmembrane helix</keyword>
<accession>A0A0B6ZJ31</accession>
<proteinExistence type="predicted"/>
<name>A0A0B6ZJ31_9EUPU</name>